<evidence type="ECO:0000259" key="8">
    <source>
        <dbReference type="PROSITE" id="PS51007"/>
    </source>
</evidence>
<evidence type="ECO:0000256" key="4">
    <source>
        <dbReference type="ARBA" id="ARBA00022982"/>
    </source>
</evidence>
<sequence>MKKMLLAALLLGTAAAPAMANLALAQKNNCLSCHAVDHKVVGPAYKDVAKKYAGDKGAEAKLIAKVKAGGSGVWGPIPMPPNAQVSDADIKTLVKWVLAQK</sequence>
<keyword evidence="2 6" id="KW-0349">Heme</keyword>
<comment type="PTM">
    <text evidence="6">Binds 1 heme c group covalently per subunit.</text>
</comment>
<dbReference type="Pfam" id="PF00034">
    <property type="entry name" value="Cytochrom_C"/>
    <property type="match status" value="1"/>
</dbReference>
<dbReference type="AlphaFoldDB" id="A0A838YC77"/>
<feature type="binding site" description="covalent" evidence="6">
    <location>
        <position position="34"/>
    </location>
    <ligand>
        <name>heme c</name>
        <dbReference type="ChEBI" id="CHEBI:61717"/>
    </ligand>
</feature>
<protein>
    <submittedName>
        <fullName evidence="9">C-type cytochrome</fullName>
    </submittedName>
</protein>
<evidence type="ECO:0000256" key="1">
    <source>
        <dbReference type="ARBA" id="ARBA00022448"/>
    </source>
</evidence>
<keyword evidence="3 6" id="KW-0479">Metal-binding</keyword>
<accession>A0A838YC77</accession>
<dbReference type="RefSeq" id="WP_181835449.1">
    <property type="nucleotide sequence ID" value="NZ_JACERN010000023.1"/>
</dbReference>
<keyword evidence="10" id="KW-1185">Reference proteome</keyword>
<dbReference type="GO" id="GO:0005506">
    <property type="term" value="F:iron ion binding"/>
    <property type="evidence" value="ECO:0007669"/>
    <property type="project" value="InterPro"/>
</dbReference>
<dbReference type="GO" id="GO:0020037">
    <property type="term" value="F:heme binding"/>
    <property type="evidence" value="ECO:0007669"/>
    <property type="project" value="InterPro"/>
</dbReference>
<gene>
    <name evidence="9" type="ORF">H2Z84_07630</name>
</gene>
<dbReference type="InterPro" id="IPR009056">
    <property type="entry name" value="Cyt_c-like_dom"/>
</dbReference>
<feature type="chain" id="PRO_5032946185" evidence="7">
    <location>
        <begin position="21"/>
        <end position="101"/>
    </location>
</feature>
<feature type="signal peptide" evidence="7">
    <location>
        <begin position="1"/>
        <end position="20"/>
    </location>
</feature>
<evidence type="ECO:0000313" key="10">
    <source>
        <dbReference type="Proteomes" id="UP000545606"/>
    </source>
</evidence>
<dbReference type="InterPro" id="IPR036909">
    <property type="entry name" value="Cyt_c-like_dom_sf"/>
</dbReference>
<dbReference type="InterPro" id="IPR002324">
    <property type="entry name" value="Cyt_c_ID"/>
</dbReference>
<evidence type="ECO:0000256" key="5">
    <source>
        <dbReference type="ARBA" id="ARBA00023004"/>
    </source>
</evidence>
<organism evidence="9 10">
    <name type="scientific">Aquitalea aquatica</name>
    <dbReference type="NCBI Taxonomy" id="3044273"/>
    <lineage>
        <taxon>Bacteria</taxon>
        <taxon>Pseudomonadati</taxon>
        <taxon>Pseudomonadota</taxon>
        <taxon>Betaproteobacteria</taxon>
        <taxon>Neisseriales</taxon>
        <taxon>Chromobacteriaceae</taxon>
        <taxon>Aquitalea</taxon>
    </lineage>
</organism>
<evidence type="ECO:0000256" key="7">
    <source>
        <dbReference type="SAM" id="SignalP"/>
    </source>
</evidence>
<dbReference type="SUPFAM" id="SSF46626">
    <property type="entry name" value="Cytochrome c"/>
    <property type="match status" value="1"/>
</dbReference>
<proteinExistence type="predicted"/>
<keyword evidence="5 6" id="KW-0408">Iron</keyword>
<keyword evidence="7" id="KW-0732">Signal</keyword>
<evidence type="ECO:0000256" key="3">
    <source>
        <dbReference type="ARBA" id="ARBA00022723"/>
    </source>
</evidence>
<comment type="caution">
    <text evidence="9">The sequence shown here is derived from an EMBL/GenBank/DDBJ whole genome shotgun (WGS) entry which is preliminary data.</text>
</comment>
<feature type="domain" description="Cytochrome c" evidence="8">
    <location>
        <begin position="13"/>
        <end position="101"/>
    </location>
</feature>
<evidence type="ECO:0000313" key="9">
    <source>
        <dbReference type="EMBL" id="MBA4708251.1"/>
    </source>
</evidence>
<dbReference type="Gene3D" id="1.10.760.10">
    <property type="entry name" value="Cytochrome c-like domain"/>
    <property type="match status" value="1"/>
</dbReference>
<dbReference type="Proteomes" id="UP000545606">
    <property type="component" value="Unassembled WGS sequence"/>
</dbReference>
<keyword evidence="1" id="KW-0813">Transport</keyword>
<dbReference type="EMBL" id="JACERN010000023">
    <property type="protein sequence ID" value="MBA4708251.1"/>
    <property type="molecule type" value="Genomic_DNA"/>
</dbReference>
<dbReference type="PRINTS" id="PR00606">
    <property type="entry name" value="CYTCHROMECID"/>
</dbReference>
<evidence type="ECO:0000256" key="2">
    <source>
        <dbReference type="ARBA" id="ARBA00022617"/>
    </source>
</evidence>
<evidence type="ECO:0000256" key="6">
    <source>
        <dbReference type="PIRSR" id="PIRSR602324-1"/>
    </source>
</evidence>
<feature type="binding site" description="covalent" evidence="6">
    <location>
        <position position="79"/>
    </location>
    <ligand>
        <name>heme c</name>
        <dbReference type="ChEBI" id="CHEBI:61717"/>
    </ligand>
</feature>
<dbReference type="PROSITE" id="PS51007">
    <property type="entry name" value="CYTC"/>
    <property type="match status" value="1"/>
</dbReference>
<name>A0A838YC77_9NEIS</name>
<keyword evidence="4" id="KW-0249">Electron transport</keyword>
<feature type="binding site" description="covalent" evidence="6">
    <location>
        <position position="30"/>
    </location>
    <ligand>
        <name>heme c</name>
        <dbReference type="ChEBI" id="CHEBI:61717"/>
    </ligand>
</feature>
<dbReference type="GO" id="GO:0009055">
    <property type="term" value="F:electron transfer activity"/>
    <property type="evidence" value="ECO:0007669"/>
    <property type="project" value="InterPro"/>
</dbReference>
<reference evidence="9 10" key="1">
    <citation type="submission" date="2020-07" db="EMBL/GenBank/DDBJ databases">
        <title>Draft genome sequence of violacein-producing bacteria and related species.</title>
        <authorList>
            <person name="Wilson H.S."/>
            <person name="De Leon M.E."/>
        </authorList>
    </citation>
    <scope>NUCLEOTIDE SEQUENCE [LARGE SCALE GENOMIC DNA]</scope>
    <source>
        <strain evidence="9 10">HSC-21Su07</strain>
    </source>
</reference>